<dbReference type="SUPFAM" id="SSF55904">
    <property type="entry name" value="Ornithine decarboxylase C-terminal domain"/>
    <property type="match status" value="1"/>
</dbReference>
<dbReference type="GeneID" id="92716527"/>
<dbReference type="Gene3D" id="3.90.1150.10">
    <property type="entry name" value="Aspartate Aminotransferase, domain 1"/>
    <property type="match status" value="1"/>
</dbReference>
<feature type="domain" description="Orn/Lys/Arg decarboxylases family 1 pyridoxal-P attachment site" evidence="9">
    <location>
        <begin position="350"/>
        <end position="364"/>
    </location>
</feature>
<dbReference type="Pfam" id="PF03711">
    <property type="entry name" value="OKR_DC_1_C"/>
    <property type="match status" value="1"/>
</dbReference>
<dbReference type="Gene3D" id="3.90.100.10">
    <property type="entry name" value="Orn/Lys/Arg decarboxylase, C-terminal domain"/>
    <property type="match status" value="1"/>
</dbReference>
<dbReference type="GO" id="GO:0006520">
    <property type="term" value="P:amino acid metabolic process"/>
    <property type="evidence" value="ECO:0007669"/>
    <property type="project" value="InterPro"/>
</dbReference>
<dbReference type="PANTHER" id="PTHR45229">
    <property type="entry name" value="CONSTITUTIVE ORNITHINE DECARBOXYLASE"/>
    <property type="match status" value="1"/>
</dbReference>
<dbReference type="Gene3D" id="3.40.50.220">
    <property type="match status" value="1"/>
</dbReference>
<proteinExistence type="inferred from homology"/>
<dbReference type="CDD" id="cd00615">
    <property type="entry name" value="Orn_deC_like"/>
    <property type="match status" value="1"/>
</dbReference>
<comment type="catalytic activity">
    <reaction evidence="7">
        <text>L-ornithine + H(+) = putrescine + CO2</text>
        <dbReference type="Rhea" id="RHEA:22964"/>
        <dbReference type="ChEBI" id="CHEBI:15378"/>
        <dbReference type="ChEBI" id="CHEBI:16526"/>
        <dbReference type="ChEBI" id="CHEBI:46911"/>
        <dbReference type="ChEBI" id="CHEBI:326268"/>
        <dbReference type="EC" id="4.1.1.17"/>
    </reaction>
</comment>
<dbReference type="OrthoDB" id="9815233at2"/>
<evidence type="ECO:0000256" key="3">
    <source>
        <dbReference type="ARBA" id="ARBA00022793"/>
    </source>
</evidence>
<comment type="cofactor">
    <cofactor evidence="1">
        <name>pyridoxal 5'-phosphate</name>
        <dbReference type="ChEBI" id="CHEBI:597326"/>
    </cofactor>
</comment>
<dbReference type="InterPro" id="IPR011193">
    <property type="entry name" value="Orn/lys/arg_de-COase"/>
</dbReference>
<dbReference type="InterPro" id="IPR000310">
    <property type="entry name" value="Orn/Lys/Arg_deCO2ase_major_dom"/>
</dbReference>
<dbReference type="GO" id="GO:0030170">
    <property type="term" value="F:pyridoxal phosphate binding"/>
    <property type="evidence" value="ECO:0007669"/>
    <property type="project" value="TreeGrafter"/>
</dbReference>
<sequence>MPRRLKIAYTERAFEIFGTVNGRDSIKAAQTDFTDTSALIITDLDSEFAENEKIRAFGVPVFLILTGESNVEKLIECASGIIDLQHGEHGFYERQIVNAAEKYEEEILPPFFGSLLKYVERGNSEFDCPGHQGGAYFRKHPGGKIFYDFYGENTFRADLCNADVAMGDLLIHEGPALAAQKHAAKVFHADKAYFVLNGTSGANKVVLNALLAPGDLVLYERNNHKSIGYGALIQAGAIPIYLETARNPFGLIGGVLDHCFNEEYIRMLIAERDPKRAMMDRPLRAAVIQLGNYDGCIYNARQVVDKIGHLCDYIFFDSAWVGYEQFIPMMKDCSPLLLNLGPEDPGIIVVQSVHKQQAGFSQASQILKKDSHIKGQKRYLPHKILNNSFMVNSSTSPNYQIFASLDMNAKMQEGESGKLLWHECIVNAIEARKSVIRHCKYLRPIVPPVVHGSKWEDGDTEDMANDISYFAFEPGGKWHSFQGYTKSQYFIDPMKLQLMTPGINMENGEYEDFGIPGIILADYLRDNDVIPEKCDLNDILFLMTPAETPTKLKDLIAKLVRFEKHIDQDSPMEKVIPSIYRKYEEKYRGYTIRRLCQEMHDFYKDRKINILQKRMFQKAYFPEYFMSPQQANWALVKGQGELIPLREVEGRVVLQAAVPYPPGVTCVQAGERWTRTALDYFLDFAEVANVFPGFEPELQGVYREKDPDGKITPYAYVLTREYEKLYK</sequence>
<dbReference type="RefSeq" id="WP_108850800.1">
    <property type="nucleotide sequence ID" value="NZ_AP019697.1"/>
</dbReference>
<dbReference type="InterPro" id="IPR036633">
    <property type="entry name" value="Prn/Lys/Arg_de-COase_C_sf"/>
</dbReference>
<evidence type="ECO:0000313" key="11">
    <source>
        <dbReference type="Proteomes" id="UP000320585"/>
    </source>
</evidence>
<evidence type="ECO:0000256" key="6">
    <source>
        <dbReference type="ARBA" id="ARBA00034138"/>
    </source>
</evidence>
<dbReference type="Gene3D" id="3.40.640.10">
    <property type="entry name" value="Type I PLP-dependent aspartate aminotransferase-like (Major domain)"/>
    <property type="match status" value="1"/>
</dbReference>
<dbReference type="InterPro" id="IPR008286">
    <property type="entry name" value="Prn/Lys/Arg_de-COase_C"/>
</dbReference>
<dbReference type="KEGG" id="dho:Dia5BBH33_13010"/>
<gene>
    <name evidence="10" type="primary">speF</name>
    <name evidence="10" type="ORF">Dia5BBH33_13010</name>
</gene>
<accession>A0A8D4UUS6</accession>
<dbReference type="InterPro" id="IPR011006">
    <property type="entry name" value="CheY-like_superfamily"/>
</dbReference>
<dbReference type="EMBL" id="AP019697">
    <property type="protein sequence ID" value="BBK25366.1"/>
    <property type="molecule type" value="Genomic_DNA"/>
</dbReference>
<evidence type="ECO:0000256" key="2">
    <source>
        <dbReference type="ARBA" id="ARBA00010671"/>
    </source>
</evidence>
<evidence type="ECO:0000256" key="1">
    <source>
        <dbReference type="ARBA" id="ARBA00001933"/>
    </source>
</evidence>
<protein>
    <recommendedName>
        <fullName evidence="6">ornithine decarboxylase</fullName>
        <ecNumber evidence="6">4.1.1.17</ecNumber>
    </recommendedName>
</protein>
<dbReference type="InterPro" id="IPR005308">
    <property type="entry name" value="OKR_de-COase_N"/>
</dbReference>
<organism evidence="10 11">
    <name type="scientific">Dialister hominis</name>
    <dbReference type="NCBI Taxonomy" id="2582419"/>
    <lineage>
        <taxon>Bacteria</taxon>
        <taxon>Bacillati</taxon>
        <taxon>Bacillota</taxon>
        <taxon>Negativicutes</taxon>
        <taxon>Veillonellales</taxon>
        <taxon>Veillonellaceae</taxon>
        <taxon>Dialister</taxon>
    </lineage>
</organism>
<evidence type="ECO:0000256" key="5">
    <source>
        <dbReference type="ARBA" id="ARBA00023239"/>
    </source>
</evidence>
<dbReference type="Proteomes" id="UP000320585">
    <property type="component" value="Chromosome"/>
</dbReference>
<evidence type="ECO:0000256" key="7">
    <source>
        <dbReference type="ARBA" id="ARBA00049127"/>
    </source>
</evidence>
<dbReference type="EC" id="4.1.1.17" evidence="6"/>
<dbReference type="InterPro" id="IPR015424">
    <property type="entry name" value="PyrdxlP-dep_Trfase"/>
</dbReference>
<dbReference type="NCBIfam" id="NF010092">
    <property type="entry name" value="PRK13578.1"/>
    <property type="match status" value="1"/>
</dbReference>
<keyword evidence="11" id="KW-1185">Reference proteome</keyword>
<dbReference type="PROSITE" id="PS00703">
    <property type="entry name" value="OKR_DC_1"/>
    <property type="match status" value="1"/>
</dbReference>
<comment type="similarity">
    <text evidence="2">Belongs to the Orn/Lys/Arg decarboxylase class-I family.</text>
</comment>
<dbReference type="Pfam" id="PF03709">
    <property type="entry name" value="OKR_DC_1_N"/>
    <property type="match status" value="1"/>
</dbReference>
<dbReference type="AlphaFoldDB" id="A0A8D4UUS6"/>
<dbReference type="InterPro" id="IPR015421">
    <property type="entry name" value="PyrdxlP-dep_Trfase_major"/>
</dbReference>
<keyword evidence="5" id="KW-0456">Lyase</keyword>
<dbReference type="FunFam" id="3.90.1150.10:FF:000032">
    <property type="entry name" value="Ornithine decarboxylase SpeF"/>
    <property type="match status" value="1"/>
</dbReference>
<dbReference type="GO" id="GO:0005829">
    <property type="term" value="C:cytosol"/>
    <property type="evidence" value="ECO:0007669"/>
    <property type="project" value="TreeGrafter"/>
</dbReference>
<dbReference type="SUPFAM" id="SSF53383">
    <property type="entry name" value="PLP-dependent transferases"/>
    <property type="match status" value="1"/>
</dbReference>
<dbReference type="PIRSF" id="PIRSF009393">
    <property type="entry name" value="Orn_decarb"/>
    <property type="match status" value="1"/>
</dbReference>
<evidence type="ECO:0000256" key="8">
    <source>
        <dbReference type="PIRSR" id="PIRSR009393-1"/>
    </source>
</evidence>
<evidence type="ECO:0000313" key="10">
    <source>
        <dbReference type="EMBL" id="BBK25366.1"/>
    </source>
</evidence>
<dbReference type="InterPro" id="IPR015422">
    <property type="entry name" value="PyrdxlP-dep_Trfase_small"/>
</dbReference>
<evidence type="ECO:0000259" key="9">
    <source>
        <dbReference type="PROSITE" id="PS00703"/>
    </source>
</evidence>
<evidence type="ECO:0000256" key="4">
    <source>
        <dbReference type="ARBA" id="ARBA00022898"/>
    </source>
</evidence>
<name>A0A8D4UUS6_9FIRM</name>
<keyword evidence="3" id="KW-0210">Decarboxylase</keyword>
<dbReference type="Pfam" id="PF01276">
    <property type="entry name" value="OKR_DC_1"/>
    <property type="match status" value="1"/>
</dbReference>
<keyword evidence="4 8" id="KW-0663">Pyridoxal phosphate</keyword>
<dbReference type="FunFam" id="3.40.640.10:FF:000008">
    <property type="entry name" value="Lysine decarboxylase, inducible"/>
    <property type="match status" value="1"/>
</dbReference>
<reference evidence="11" key="1">
    <citation type="submission" date="2019-05" db="EMBL/GenBank/DDBJ databases">
        <title>Complete genome sequencing of Dialister sp. strain 5BBH33.</title>
        <authorList>
            <person name="Sakamoto M."/>
            <person name="Murakami T."/>
            <person name="Mori H."/>
        </authorList>
    </citation>
    <scope>NUCLEOTIDE SEQUENCE [LARGE SCALE GENOMIC DNA]</scope>
    <source>
        <strain evidence="11">5BBH33</strain>
    </source>
</reference>
<dbReference type="InterPro" id="IPR027464">
    <property type="entry name" value="Ornithine_deCO2ase_N"/>
</dbReference>
<dbReference type="PANTHER" id="PTHR45229:SF3">
    <property type="entry name" value="BIODEGRADATIVE ARGININE DECARBOXYLASE"/>
    <property type="match status" value="1"/>
</dbReference>
<dbReference type="GO" id="GO:0004586">
    <property type="term" value="F:ornithine decarboxylase activity"/>
    <property type="evidence" value="ECO:0007669"/>
    <property type="project" value="UniProtKB-EC"/>
</dbReference>
<dbReference type="SUPFAM" id="SSF52172">
    <property type="entry name" value="CheY-like"/>
    <property type="match status" value="1"/>
</dbReference>
<feature type="modified residue" description="N6-(pyridoxal phosphate)lysine" evidence="8">
    <location>
        <position position="355"/>
    </location>
</feature>